<name>A0A9X3SS94_9ACTN</name>
<dbReference type="InterPro" id="IPR019646">
    <property type="entry name" value="Aminoglyc_AdlTrfase"/>
</dbReference>
<evidence type="ECO:0008006" key="3">
    <source>
        <dbReference type="Google" id="ProtNLM"/>
    </source>
</evidence>
<dbReference type="Proteomes" id="UP001146067">
    <property type="component" value="Unassembled WGS sequence"/>
</dbReference>
<comment type="caution">
    <text evidence="1">The sequence shown here is derived from an EMBL/GenBank/DDBJ whole genome shotgun (WGS) entry which is preliminary data.</text>
</comment>
<sequence length="201" mass="22763">MSAHHLGRWEPLTPNEVRDLLAAVDSPWWIAGGYAIEFAVGEPFREHGDVDVQLLRRDQLAAQDALPGWELWAADPPGELRPWEAGEVLSPEIHDIWCREVPGGPWRFQFMLDEAEGDDWVSRRDPRIRRPIDGIGSVSADGVPYLAAEIQLLYKAKGLRPKDEQDFAAMLPKLSPEQRAWLREAIGVAYGEHPWSERLEA</sequence>
<gene>
    <name evidence="1" type="ORF">O1R50_21730</name>
</gene>
<accession>A0A9X3SS94</accession>
<dbReference type="EMBL" id="JAPZVP010000021">
    <property type="protein sequence ID" value="MDA1362261.1"/>
    <property type="molecule type" value="Genomic_DNA"/>
</dbReference>
<evidence type="ECO:0000313" key="2">
    <source>
        <dbReference type="Proteomes" id="UP001146067"/>
    </source>
</evidence>
<reference evidence="1" key="1">
    <citation type="submission" date="2022-12" db="EMBL/GenBank/DDBJ databases">
        <title>Gycomyces niveus sp.nov.,a novel actinomycete isolated from soil in Shouguan.</title>
        <authorList>
            <person name="Yang X."/>
        </authorList>
    </citation>
    <scope>NUCLEOTIDE SEQUENCE</scope>
    <source>
        <strain evidence="1">NEAU-A15</strain>
    </source>
</reference>
<keyword evidence="2" id="KW-1185">Reference proteome</keyword>
<organism evidence="1 2">
    <name type="scientific">Glycomyces luteolus</name>
    <dbReference type="NCBI Taxonomy" id="2670330"/>
    <lineage>
        <taxon>Bacteria</taxon>
        <taxon>Bacillati</taxon>
        <taxon>Actinomycetota</taxon>
        <taxon>Actinomycetes</taxon>
        <taxon>Glycomycetales</taxon>
        <taxon>Glycomycetaceae</taxon>
        <taxon>Glycomyces</taxon>
    </lineage>
</organism>
<dbReference type="RefSeq" id="WP_270112325.1">
    <property type="nucleotide sequence ID" value="NZ_JAPZVP010000021.1"/>
</dbReference>
<protein>
    <recommendedName>
        <fullName evidence="3">Amino acid transporter</fullName>
    </recommendedName>
</protein>
<dbReference type="Pfam" id="PF10706">
    <property type="entry name" value="Aminoglyc_resit"/>
    <property type="match status" value="1"/>
</dbReference>
<proteinExistence type="predicted"/>
<evidence type="ECO:0000313" key="1">
    <source>
        <dbReference type="EMBL" id="MDA1362261.1"/>
    </source>
</evidence>
<dbReference type="Gene3D" id="3.30.460.40">
    <property type="match status" value="1"/>
</dbReference>
<dbReference type="AlphaFoldDB" id="A0A9X3SS94"/>